<accession>A0ABY7GU44</accession>
<protein>
    <submittedName>
        <fullName evidence="5">Beta/gamma crystallin-related protein</fullName>
    </submittedName>
</protein>
<evidence type="ECO:0000313" key="5">
    <source>
        <dbReference type="EMBL" id="WAS90439.1"/>
    </source>
</evidence>
<feature type="region of interest" description="Disordered" evidence="3">
    <location>
        <begin position="352"/>
        <end position="378"/>
    </location>
</feature>
<feature type="domain" description="Beta/gamma crystallin 'Greek key'" evidence="4">
    <location>
        <begin position="265"/>
        <end position="306"/>
    </location>
</feature>
<gene>
    <name evidence="5" type="ORF">O0S08_29980</name>
</gene>
<reference evidence="5" key="1">
    <citation type="submission" date="2022-11" db="EMBL/GenBank/DDBJ databases">
        <title>Minimal conservation of predation-associated metabolite biosynthetic gene clusters underscores biosynthetic potential of Myxococcota including descriptions for ten novel species: Archangium lansinium sp. nov., Myxococcus landrumus sp. nov., Nannocystis bai.</title>
        <authorList>
            <person name="Ahearne A."/>
            <person name="Stevens C."/>
            <person name="Dowd S."/>
        </authorList>
    </citation>
    <scope>NUCLEOTIDE SEQUENCE</scope>
    <source>
        <strain evidence="5">Fl3</strain>
    </source>
</reference>
<dbReference type="SUPFAM" id="SSF49695">
    <property type="entry name" value="gamma-Crystallin-like"/>
    <property type="match status" value="4"/>
</dbReference>
<feature type="domain" description="Beta/gamma crystallin 'Greek key'" evidence="4">
    <location>
        <begin position="92"/>
        <end position="133"/>
    </location>
</feature>
<feature type="domain" description="Beta/gamma crystallin 'Greek key'" evidence="4">
    <location>
        <begin position="178"/>
        <end position="218"/>
    </location>
</feature>
<organism evidence="5 6">
    <name type="scientific">Nannocystis punicea</name>
    <dbReference type="NCBI Taxonomy" id="2995304"/>
    <lineage>
        <taxon>Bacteria</taxon>
        <taxon>Pseudomonadati</taxon>
        <taxon>Myxococcota</taxon>
        <taxon>Polyangia</taxon>
        <taxon>Nannocystales</taxon>
        <taxon>Nannocystaceae</taxon>
        <taxon>Nannocystis</taxon>
    </lineage>
</organism>
<dbReference type="RefSeq" id="WP_269032766.1">
    <property type="nucleotide sequence ID" value="NZ_CP114040.1"/>
</dbReference>
<feature type="domain" description="Beta/gamma crystallin 'Greek key'" evidence="4">
    <location>
        <begin position="3"/>
        <end position="44"/>
    </location>
</feature>
<dbReference type="InterPro" id="IPR001064">
    <property type="entry name" value="Beta/gamma_crystallin"/>
</dbReference>
<name>A0ABY7GU44_9BACT</name>
<evidence type="ECO:0000259" key="4">
    <source>
        <dbReference type="PROSITE" id="PS50915"/>
    </source>
</evidence>
<comment type="similarity">
    <text evidence="1">Belongs to the beta/gamma-crystallin family.</text>
</comment>
<dbReference type="PROSITE" id="PS50915">
    <property type="entry name" value="CRYSTALLIN_BETA_GAMMA"/>
    <property type="match status" value="7"/>
</dbReference>
<evidence type="ECO:0000256" key="2">
    <source>
        <dbReference type="ARBA" id="ARBA00022737"/>
    </source>
</evidence>
<feature type="compositionally biased region" description="Pro residues" evidence="3">
    <location>
        <begin position="353"/>
        <end position="373"/>
    </location>
</feature>
<dbReference type="Gene3D" id="2.60.20.10">
    <property type="entry name" value="Crystallins"/>
    <property type="match status" value="4"/>
</dbReference>
<keyword evidence="6" id="KW-1185">Reference proteome</keyword>
<evidence type="ECO:0000256" key="1">
    <source>
        <dbReference type="ARBA" id="ARBA00009646"/>
    </source>
</evidence>
<feature type="domain" description="Beta/gamma crystallin 'Greek key'" evidence="4">
    <location>
        <begin position="308"/>
        <end position="346"/>
    </location>
</feature>
<feature type="domain" description="Beta/gamma crystallin 'Greek key'" evidence="4">
    <location>
        <begin position="46"/>
        <end position="84"/>
    </location>
</feature>
<proteinExistence type="inferred from homology"/>
<evidence type="ECO:0000313" key="6">
    <source>
        <dbReference type="Proteomes" id="UP001164459"/>
    </source>
</evidence>
<dbReference type="EMBL" id="CP114040">
    <property type="protein sequence ID" value="WAS90439.1"/>
    <property type="molecule type" value="Genomic_DNA"/>
</dbReference>
<dbReference type="SMART" id="SM00247">
    <property type="entry name" value="XTALbg"/>
    <property type="match status" value="4"/>
</dbReference>
<keyword evidence="2" id="KW-0677">Repeat</keyword>
<sequence length="1103" mass="115915">MGREVTVFEHVNFAGKSQLLTVGRYDVKQLALGNDALSSLKVPAGMEAILYEDAKFGGRKIAFSADTSNVGDFNDKTSSIEVREKPPARLPTGVTLYVDANFAGKSVTLGVGHHNLAKLGVGDDAISSVKVPQGWRVTLFADAEARGSSVSFAADSANIGQLSDKISSVIVERGEAWAGVALYENDHFGGREQRLAEGRHDAAALQFKGAISSVKVPKGLQVSLYDQAGFAGRKLVLTTHATTLGSFNDKTASVKVEKVSLPEAAGATIYVDVNFAGKSQVLAPGRYEAAQLGIGDETLSSVKVPKGLTVTLYEHSGFRGRSVSFTADTSNVGDFNDKTSSLVVTKGIVATPVPVPTPPKPEAPKPETPTPKPPELDPQADLARLKDLGEVSFDLFSLPFTLPIQFTGDITASAFDKSIAYKGAATISAPFRTSVNPLEITVSKADPIGYVFKFATPKGLDDLMIKEVKPNLPGELWTIVDAVVMPFVEAYASSVVVIANDEGSDDDLGDYVDGITLFTTVKGDTFQPFRALQATFPALGLDSRTVVLSIASRRGAQLLFKVQAELLLNVALGTQAVVFRSLSVDVDRQTASVAAGLTATFELNIGNEQLELRGGIEGEIGQGGKVTVWGALDAADGAWKDPFGFKGITITGFGVQLSATATFPFVAIGARGGIHIGDGLLGGEIGLLIDPGTPQNSILRIESPEGLDIPRLIGALTSDAIDASKLIDVQIKDLLIHVAPNGGTIAGKTYDPGLELGGKVNLWGWKAELYGKVDYGSGGALKGKLDPIKLSAGGMDFLAITDVAGSGGASVDVEFTASRQGGAIDGKIVLVGGLYAQSIKAEMYTSGFSIDLQSGNMGIYAQAKLKLKDGVFDLRYGPTIGVKVDIAGRSVGLTVGCQVATTISKSAFTQGVAFAFTILYENKTIGPVQVSVPFKTAEDLAQEFSRWFKDQILGPVLGVLKAAGDTAFKWVKEFVTPVAQEAAKFFQDVGAKSEDIAKGLVKTFGTTAEQAVKYLGLGADEAAKILKNTFGKSAEEVGKFLKDVGGYTDSAVNSALKGAGYAANEVADVMGDIFGGSWIPHVDIPLPHVDHVDVPVIGHIDDY</sequence>
<dbReference type="Proteomes" id="UP001164459">
    <property type="component" value="Chromosome"/>
</dbReference>
<feature type="domain" description="Beta/gamma crystallin 'Greek key'" evidence="4">
    <location>
        <begin position="220"/>
        <end position="258"/>
    </location>
</feature>
<evidence type="ECO:0000256" key="3">
    <source>
        <dbReference type="SAM" id="MobiDB-lite"/>
    </source>
</evidence>
<dbReference type="InterPro" id="IPR011024">
    <property type="entry name" value="G_crystallin-like"/>
</dbReference>